<keyword evidence="7" id="KW-0233">DNA recombination</keyword>
<dbReference type="GO" id="GO:0033063">
    <property type="term" value="C:Rad51B-Rad51C-Rad51D-XRCC2 complex"/>
    <property type="evidence" value="ECO:0007669"/>
    <property type="project" value="InterPro"/>
</dbReference>
<protein>
    <recommendedName>
        <fullName evidence="10">RecA family profile 1 domain-containing protein</fullName>
    </recommendedName>
</protein>
<dbReference type="InterPro" id="IPR003593">
    <property type="entry name" value="AAA+_ATPase"/>
</dbReference>
<dbReference type="Proteomes" id="UP001418222">
    <property type="component" value="Unassembled WGS sequence"/>
</dbReference>
<comment type="similarity">
    <text evidence="2">Belongs to the RecA family. RAD51 subfamily.</text>
</comment>
<gene>
    <name evidence="11" type="ORF">KSP39_PZI008956</name>
</gene>
<evidence type="ECO:0000256" key="4">
    <source>
        <dbReference type="ARBA" id="ARBA00022763"/>
    </source>
</evidence>
<dbReference type="GO" id="GO:0005524">
    <property type="term" value="F:ATP binding"/>
    <property type="evidence" value="ECO:0007669"/>
    <property type="project" value="UniProtKB-KW"/>
</dbReference>
<reference evidence="11 12" key="1">
    <citation type="journal article" date="2022" name="Nat. Plants">
        <title>Genomes of leafy and leafless Platanthera orchids illuminate the evolution of mycoheterotrophy.</title>
        <authorList>
            <person name="Li M.H."/>
            <person name="Liu K.W."/>
            <person name="Li Z."/>
            <person name="Lu H.C."/>
            <person name="Ye Q.L."/>
            <person name="Zhang D."/>
            <person name="Wang J.Y."/>
            <person name="Li Y.F."/>
            <person name="Zhong Z.M."/>
            <person name="Liu X."/>
            <person name="Yu X."/>
            <person name="Liu D.K."/>
            <person name="Tu X.D."/>
            <person name="Liu B."/>
            <person name="Hao Y."/>
            <person name="Liao X.Y."/>
            <person name="Jiang Y.T."/>
            <person name="Sun W.H."/>
            <person name="Chen J."/>
            <person name="Chen Y.Q."/>
            <person name="Ai Y."/>
            <person name="Zhai J.W."/>
            <person name="Wu S.S."/>
            <person name="Zhou Z."/>
            <person name="Hsiao Y.Y."/>
            <person name="Wu W.L."/>
            <person name="Chen Y.Y."/>
            <person name="Lin Y.F."/>
            <person name="Hsu J.L."/>
            <person name="Li C.Y."/>
            <person name="Wang Z.W."/>
            <person name="Zhao X."/>
            <person name="Zhong W.Y."/>
            <person name="Ma X.K."/>
            <person name="Ma L."/>
            <person name="Huang J."/>
            <person name="Chen G.Z."/>
            <person name="Huang M.Z."/>
            <person name="Huang L."/>
            <person name="Peng D.H."/>
            <person name="Luo Y.B."/>
            <person name="Zou S.Q."/>
            <person name="Chen S.P."/>
            <person name="Lan S."/>
            <person name="Tsai W.C."/>
            <person name="Van de Peer Y."/>
            <person name="Liu Z.J."/>
        </authorList>
    </citation>
    <scope>NUCLEOTIDE SEQUENCE [LARGE SCALE GENOMIC DNA]</scope>
    <source>
        <strain evidence="11">Lor287</strain>
    </source>
</reference>
<dbReference type="PIRSF" id="PIRSF005856">
    <property type="entry name" value="Rad51"/>
    <property type="match status" value="1"/>
</dbReference>
<comment type="caution">
    <text evidence="11">The sequence shown here is derived from an EMBL/GenBank/DDBJ whole genome shotgun (WGS) entry which is preliminary data.</text>
</comment>
<evidence type="ECO:0000256" key="2">
    <source>
        <dbReference type="ARBA" id="ARBA00007095"/>
    </source>
</evidence>
<comment type="subcellular location">
    <subcellularLocation>
        <location evidence="1">Nucleus</location>
    </subcellularLocation>
</comment>
<sequence>MANKLVAHMRLPQPISNLLAARNIQTAKDALSIPEFDLMTLLGVDIEDVRDALARISKVASPPYQTALSLLEERLINDASSGRLPTFLKGLDAVLGGGIPFGVLTELVGPSGIGKTQFCLKLSLIAALPMSYGGLDGRVVYIDTESKFSSRRMIEMGRNSFPEIFYSEGMAQEMAGRIIVLHLTSLSEITESLQQMKLRFLQHEVKLLIIDSMAAFVSGDNERSGSMSRDHLLNCPFSFLKSIAEFSCIPIVVTNQVRGHNNDGTSQYSFLGKDTDNNSEKFMNQVPALGIQWAHAVTIRLIFEAHSGQKFIKVAKSPISPPLAFPFTVCSSGIALLSDDGIEMLGQEINVIRSQGFFSIFDAS</sequence>
<name>A0AAP0BM63_9ASPA</name>
<evidence type="ECO:0000259" key="10">
    <source>
        <dbReference type="PROSITE" id="PS50162"/>
    </source>
</evidence>
<evidence type="ECO:0000256" key="3">
    <source>
        <dbReference type="ARBA" id="ARBA00022741"/>
    </source>
</evidence>
<dbReference type="AlphaFoldDB" id="A0AAP0BM63"/>
<dbReference type="InterPro" id="IPR013632">
    <property type="entry name" value="Rad51_C"/>
</dbReference>
<dbReference type="Gene3D" id="3.40.50.300">
    <property type="entry name" value="P-loop containing nucleotide triphosphate hydrolases"/>
    <property type="match status" value="1"/>
</dbReference>
<keyword evidence="9" id="KW-0539">Nucleus</keyword>
<keyword evidence="12" id="KW-1185">Reference proteome</keyword>
<keyword evidence="6" id="KW-0238">DNA-binding</keyword>
<keyword evidence="5" id="KW-0067">ATP-binding</keyword>
<dbReference type="GO" id="GO:0003697">
    <property type="term" value="F:single-stranded DNA binding"/>
    <property type="evidence" value="ECO:0007669"/>
    <property type="project" value="TreeGrafter"/>
</dbReference>
<evidence type="ECO:0000256" key="7">
    <source>
        <dbReference type="ARBA" id="ARBA00023172"/>
    </source>
</evidence>
<dbReference type="SMART" id="SM00382">
    <property type="entry name" value="AAA"/>
    <property type="match status" value="1"/>
</dbReference>
<keyword evidence="4" id="KW-0227">DNA damage</keyword>
<organism evidence="11 12">
    <name type="scientific">Platanthera zijinensis</name>
    <dbReference type="NCBI Taxonomy" id="2320716"/>
    <lineage>
        <taxon>Eukaryota</taxon>
        <taxon>Viridiplantae</taxon>
        <taxon>Streptophyta</taxon>
        <taxon>Embryophyta</taxon>
        <taxon>Tracheophyta</taxon>
        <taxon>Spermatophyta</taxon>
        <taxon>Magnoliopsida</taxon>
        <taxon>Liliopsida</taxon>
        <taxon>Asparagales</taxon>
        <taxon>Orchidaceae</taxon>
        <taxon>Orchidoideae</taxon>
        <taxon>Orchideae</taxon>
        <taxon>Orchidinae</taxon>
        <taxon>Platanthera</taxon>
    </lineage>
</organism>
<dbReference type="InterPro" id="IPR030548">
    <property type="entry name" value="RAD51B"/>
</dbReference>
<dbReference type="GO" id="GO:0140664">
    <property type="term" value="F:ATP-dependent DNA damage sensor activity"/>
    <property type="evidence" value="ECO:0007669"/>
    <property type="project" value="InterPro"/>
</dbReference>
<evidence type="ECO:0000256" key="6">
    <source>
        <dbReference type="ARBA" id="ARBA00023125"/>
    </source>
</evidence>
<evidence type="ECO:0000256" key="9">
    <source>
        <dbReference type="ARBA" id="ARBA00023242"/>
    </source>
</evidence>
<dbReference type="InterPro" id="IPR058766">
    <property type="entry name" value="HHH_XRCC3_RAD51B"/>
</dbReference>
<dbReference type="PANTHER" id="PTHR46456">
    <property type="entry name" value="DNA REPAIR PROTEIN RAD51 HOMOLOG 2"/>
    <property type="match status" value="1"/>
</dbReference>
<dbReference type="GO" id="GO:0000400">
    <property type="term" value="F:four-way junction DNA binding"/>
    <property type="evidence" value="ECO:0007669"/>
    <property type="project" value="TreeGrafter"/>
</dbReference>
<dbReference type="GO" id="GO:0005657">
    <property type="term" value="C:replication fork"/>
    <property type="evidence" value="ECO:0007669"/>
    <property type="project" value="TreeGrafter"/>
</dbReference>
<evidence type="ECO:0000256" key="1">
    <source>
        <dbReference type="ARBA" id="ARBA00004123"/>
    </source>
</evidence>
<dbReference type="InterPro" id="IPR027417">
    <property type="entry name" value="P-loop_NTPase"/>
</dbReference>
<feature type="domain" description="RecA family profile 1" evidence="10">
    <location>
        <begin position="80"/>
        <end position="257"/>
    </location>
</feature>
<evidence type="ECO:0000256" key="8">
    <source>
        <dbReference type="ARBA" id="ARBA00023204"/>
    </source>
</evidence>
<keyword evidence="3" id="KW-0547">Nucleotide-binding</keyword>
<dbReference type="EMBL" id="JBBWWQ010000007">
    <property type="protein sequence ID" value="KAK8942985.1"/>
    <property type="molecule type" value="Genomic_DNA"/>
</dbReference>
<dbReference type="GO" id="GO:0000724">
    <property type="term" value="P:double-strand break repair via homologous recombination"/>
    <property type="evidence" value="ECO:0007669"/>
    <property type="project" value="InterPro"/>
</dbReference>
<evidence type="ECO:0000313" key="12">
    <source>
        <dbReference type="Proteomes" id="UP001418222"/>
    </source>
</evidence>
<dbReference type="PANTHER" id="PTHR46456:SF1">
    <property type="entry name" value="DNA REPAIR PROTEIN RAD51 HOMOLOG 2"/>
    <property type="match status" value="1"/>
</dbReference>
<keyword evidence="8" id="KW-0234">DNA repair</keyword>
<accession>A0AAP0BM63</accession>
<evidence type="ECO:0000256" key="5">
    <source>
        <dbReference type="ARBA" id="ARBA00022840"/>
    </source>
</evidence>
<dbReference type="Pfam" id="PF26169">
    <property type="entry name" value="HHH_XRCC3_RpoA"/>
    <property type="match status" value="1"/>
</dbReference>
<proteinExistence type="inferred from homology"/>
<dbReference type="InterPro" id="IPR016467">
    <property type="entry name" value="DNA_recomb/repair_RecA-like"/>
</dbReference>
<dbReference type="InterPro" id="IPR020588">
    <property type="entry name" value="RecA_ATP-bd"/>
</dbReference>
<dbReference type="Pfam" id="PF08423">
    <property type="entry name" value="Rad51"/>
    <property type="match status" value="1"/>
</dbReference>
<dbReference type="SUPFAM" id="SSF52540">
    <property type="entry name" value="P-loop containing nucleoside triphosphate hydrolases"/>
    <property type="match status" value="1"/>
</dbReference>
<dbReference type="GO" id="GO:0003690">
    <property type="term" value="F:double-stranded DNA binding"/>
    <property type="evidence" value="ECO:0007669"/>
    <property type="project" value="TreeGrafter"/>
</dbReference>
<evidence type="ECO:0000313" key="11">
    <source>
        <dbReference type="EMBL" id="KAK8942985.1"/>
    </source>
</evidence>
<dbReference type="PROSITE" id="PS50162">
    <property type="entry name" value="RECA_2"/>
    <property type="match status" value="1"/>
</dbReference>